<evidence type="ECO:0000313" key="1">
    <source>
        <dbReference type="EMBL" id="KAI9918324.1"/>
    </source>
</evidence>
<comment type="caution">
    <text evidence="1">The sequence shown here is derived from an EMBL/GenBank/DDBJ whole genome shotgun (WGS) entry which is preliminary data.</text>
</comment>
<accession>A0ACC0WHL3</accession>
<evidence type="ECO:0000313" key="2">
    <source>
        <dbReference type="Proteomes" id="UP001163321"/>
    </source>
</evidence>
<organism evidence="1 2">
    <name type="scientific">Peronosclerospora sorghi</name>
    <dbReference type="NCBI Taxonomy" id="230839"/>
    <lineage>
        <taxon>Eukaryota</taxon>
        <taxon>Sar</taxon>
        <taxon>Stramenopiles</taxon>
        <taxon>Oomycota</taxon>
        <taxon>Peronosporomycetes</taxon>
        <taxon>Peronosporales</taxon>
        <taxon>Peronosporaceae</taxon>
        <taxon>Peronosclerospora</taxon>
    </lineage>
</organism>
<name>A0ACC0WHL3_9STRA</name>
<reference evidence="1 2" key="1">
    <citation type="journal article" date="2022" name="bioRxiv">
        <title>The genome of the oomycete Peronosclerospora sorghi, a cosmopolitan pathogen of maize and sorghum, is inflated with dispersed pseudogenes.</title>
        <authorList>
            <person name="Fletcher K."/>
            <person name="Martin F."/>
            <person name="Isakeit T."/>
            <person name="Cavanaugh K."/>
            <person name="Magill C."/>
            <person name="Michelmore R."/>
        </authorList>
    </citation>
    <scope>NUCLEOTIDE SEQUENCE [LARGE SCALE GENOMIC DNA]</scope>
    <source>
        <strain evidence="1">P6</strain>
    </source>
</reference>
<sequence length="165" mass="18982">MCPKVEGKCKQSDHGMEPQDEAVDKQRLMQLSGFMVEVLDQDEDIEVPSLPFSFQVNTYKMHLKPDGSSSSTLNDSLILSAVDEEAKKSWVKSIKYWNRYGWRETTQVAATRRDLEKLYRVLQHDMNVPRERHSLGLLESSGATRRQPKRRFYRATLPSSLAPPP</sequence>
<dbReference type="Proteomes" id="UP001163321">
    <property type="component" value="Chromosome 12"/>
</dbReference>
<gene>
    <name evidence="1" type="ORF">PsorP6_011722</name>
</gene>
<proteinExistence type="predicted"/>
<protein>
    <submittedName>
        <fullName evidence="1">Uncharacterized protein</fullName>
    </submittedName>
</protein>
<keyword evidence="2" id="KW-1185">Reference proteome</keyword>
<dbReference type="EMBL" id="CM047591">
    <property type="protein sequence ID" value="KAI9918324.1"/>
    <property type="molecule type" value="Genomic_DNA"/>
</dbReference>